<organism evidence="2 3">
    <name type="scientific">Beauveria bassiana D1-5</name>
    <dbReference type="NCBI Taxonomy" id="1245745"/>
    <lineage>
        <taxon>Eukaryota</taxon>
        <taxon>Fungi</taxon>
        <taxon>Dikarya</taxon>
        <taxon>Ascomycota</taxon>
        <taxon>Pezizomycotina</taxon>
        <taxon>Sordariomycetes</taxon>
        <taxon>Hypocreomycetidae</taxon>
        <taxon>Hypocreales</taxon>
        <taxon>Cordycipitaceae</taxon>
        <taxon>Beauveria</taxon>
    </lineage>
</organism>
<proteinExistence type="predicted"/>
<accession>A0A0A2VXM5</accession>
<dbReference type="Proteomes" id="UP000030106">
    <property type="component" value="Unassembled WGS sequence"/>
</dbReference>
<dbReference type="STRING" id="1245745.A0A0A2VXM5"/>
<gene>
    <name evidence="2" type="ORF">BBAD15_g9251</name>
</gene>
<keyword evidence="1" id="KW-0732">Signal</keyword>
<protein>
    <submittedName>
        <fullName evidence="2">Uncharacterized protein</fullName>
    </submittedName>
</protein>
<dbReference type="eggNOG" id="ENOG502SPEM">
    <property type="taxonomic scope" value="Eukaryota"/>
</dbReference>
<comment type="caution">
    <text evidence="2">The sequence shown here is derived from an EMBL/GenBank/DDBJ whole genome shotgun (WGS) entry which is preliminary data.</text>
</comment>
<dbReference type="EMBL" id="ANFO01000942">
    <property type="protein sequence ID" value="KGQ05504.1"/>
    <property type="molecule type" value="Genomic_DNA"/>
</dbReference>
<sequence length="236" mass="26259">MLSTLSVILFLSSLLHVEGSATFQEEYRGDYVPKFIDSGFGRQVVAPDTPYVAVSGRNSLYFIDTRHDAETAQHIKAQIEHAAMPHSGASLFIDEIAATAELRDAATGKTMFVFDPPYARVLFAKGINKRNPDLKLPEHEAAGSWEVSYDLGSALRPRAFFCYDFGCHSHGDCIQQTNGNCNLCHHYRVDNECDQGLTNAIGICTHGICRKAVDTPKKTGESNAAYYQRMDKLHWH</sequence>
<evidence type="ECO:0000313" key="3">
    <source>
        <dbReference type="Proteomes" id="UP000030106"/>
    </source>
</evidence>
<evidence type="ECO:0000313" key="2">
    <source>
        <dbReference type="EMBL" id="KGQ05504.1"/>
    </source>
</evidence>
<dbReference type="OrthoDB" id="4812218at2759"/>
<dbReference type="AlphaFoldDB" id="A0A0A2VXM5"/>
<reference evidence="2 3" key="1">
    <citation type="submission" date="2012-10" db="EMBL/GenBank/DDBJ databases">
        <title>Genome sequencing and analysis of entomopathogenic fungi Beauveria bassiana D1-5.</title>
        <authorList>
            <person name="Li Q."/>
            <person name="Wang L."/>
            <person name="Zhang Z."/>
            <person name="Wang Q."/>
            <person name="Ren J."/>
            <person name="Wang M."/>
            <person name="Xu W."/>
            <person name="Wang J."/>
            <person name="Lu Y."/>
            <person name="Du Q."/>
            <person name="Sun Z."/>
        </authorList>
    </citation>
    <scope>NUCLEOTIDE SEQUENCE [LARGE SCALE GENOMIC DNA]</scope>
    <source>
        <strain evidence="2 3">D1-5</strain>
    </source>
</reference>
<name>A0A0A2VXM5_BEABA</name>
<feature type="chain" id="PRO_5002007334" evidence="1">
    <location>
        <begin position="20"/>
        <end position="236"/>
    </location>
</feature>
<evidence type="ECO:0000256" key="1">
    <source>
        <dbReference type="SAM" id="SignalP"/>
    </source>
</evidence>
<feature type="signal peptide" evidence="1">
    <location>
        <begin position="1"/>
        <end position="19"/>
    </location>
</feature>
<dbReference type="HOGENOM" id="CLU_102598_0_0_1"/>